<evidence type="ECO:0000313" key="6">
    <source>
        <dbReference type="Proteomes" id="UP000244870"/>
    </source>
</evidence>
<evidence type="ECO:0000313" key="3">
    <source>
        <dbReference type="EMBL" id="KIU25536.1"/>
    </source>
</evidence>
<protein>
    <submittedName>
        <fullName evidence="3">Adenylosuccinate lyase</fullName>
    </submittedName>
</protein>
<organism evidence="3 5">
    <name type="scientific">Weissella cibaria</name>
    <dbReference type="NCBI Taxonomy" id="137591"/>
    <lineage>
        <taxon>Bacteria</taxon>
        <taxon>Bacillati</taxon>
        <taxon>Bacillota</taxon>
        <taxon>Bacilli</taxon>
        <taxon>Lactobacillales</taxon>
        <taxon>Lactobacillaceae</taxon>
        <taxon>Weissella</taxon>
    </lineage>
</organism>
<dbReference type="EMBL" id="CP020928">
    <property type="protein sequence ID" value="AWF94968.1"/>
    <property type="molecule type" value="Genomic_DNA"/>
</dbReference>
<dbReference type="eggNOG" id="COG0015">
    <property type="taxonomic scope" value="Bacteria"/>
</dbReference>
<gene>
    <name evidence="3" type="ORF">ab3b_00254</name>
    <name evidence="1" type="ORF">B6254_0547</name>
    <name evidence="2" type="ORF">QX99_02031</name>
</gene>
<sequence>MAAHPIDYEVIGGNFSTDEARQIWSEEAKLEKQFIVEQALAKVEGAQGCNSRKRS</sequence>
<dbReference type="Proteomes" id="UP000244870">
    <property type="component" value="Chromosome"/>
</dbReference>
<dbReference type="GO" id="GO:0016829">
    <property type="term" value="F:lyase activity"/>
    <property type="evidence" value="ECO:0007669"/>
    <property type="project" value="UniProtKB-KW"/>
</dbReference>
<dbReference type="AlphaFoldDB" id="A0A0D1MCG8"/>
<keyword evidence="4" id="KW-1185">Reference proteome</keyword>
<accession>A0A0D1MCG8</accession>
<name>A0A0D1MCG8_9LACO</name>
<evidence type="ECO:0000313" key="1">
    <source>
        <dbReference type="EMBL" id="AWF94968.1"/>
    </source>
</evidence>
<dbReference type="Proteomes" id="UP000032289">
    <property type="component" value="Unassembled WGS sequence"/>
</dbReference>
<reference evidence="4 5" key="1">
    <citation type="journal article" date="2015" name="Microbiology (Mosc.)">
        <title>Genomics of the Weissella cibaria species with an examination of its metabolic traits.</title>
        <authorList>
            <person name="Lynch K.M."/>
            <person name="Lucid A."/>
            <person name="Arendt E.K."/>
            <person name="Sleator R.D."/>
            <person name="Lucey B."/>
            <person name="Coffey A."/>
        </authorList>
    </citation>
    <scope>NUCLEOTIDE SEQUENCE [LARGE SCALE GENOMIC DNA]</scope>
    <source>
        <strain evidence="3 5">AB3b</strain>
        <strain evidence="2 4">MG1</strain>
    </source>
</reference>
<dbReference type="EMBL" id="JWHU01000040">
    <property type="protein sequence ID" value="KIU19347.1"/>
    <property type="molecule type" value="Genomic_DNA"/>
</dbReference>
<evidence type="ECO:0000313" key="5">
    <source>
        <dbReference type="Proteomes" id="UP000032289"/>
    </source>
</evidence>
<dbReference type="EMBL" id="JWHT01000008">
    <property type="protein sequence ID" value="KIU25536.1"/>
    <property type="molecule type" value="Genomic_DNA"/>
</dbReference>
<reference evidence="1 6" key="2">
    <citation type="submission" date="2017-04" db="EMBL/GenBank/DDBJ databases">
        <title>Weissella cibaria strain m2 complete genome.</title>
        <authorList>
            <person name="Pan Q."/>
            <person name="Tan M."/>
            <person name="Yao F."/>
            <person name="Su S."/>
        </authorList>
    </citation>
    <scope>NUCLEOTIDE SEQUENCE [LARGE SCALE GENOMIC DNA]</scope>
    <source>
        <strain evidence="1 6">M2</strain>
    </source>
</reference>
<evidence type="ECO:0000313" key="4">
    <source>
        <dbReference type="Proteomes" id="UP000032287"/>
    </source>
</evidence>
<evidence type="ECO:0000313" key="2">
    <source>
        <dbReference type="EMBL" id="KIU19347.1"/>
    </source>
</evidence>
<dbReference type="RefSeq" id="WP_172397608.1">
    <property type="nucleotide sequence ID" value="NZ_CABJFA010000005.1"/>
</dbReference>
<dbReference type="InterPro" id="IPR024083">
    <property type="entry name" value="Fumarase/histidase_N"/>
</dbReference>
<keyword evidence="3" id="KW-0456">Lyase</keyword>
<dbReference type="Proteomes" id="UP000032287">
    <property type="component" value="Unassembled WGS sequence"/>
</dbReference>
<proteinExistence type="predicted"/>
<dbReference type="Gene3D" id="1.10.275.10">
    <property type="entry name" value="Fumarase/aspartase (N-terminal domain)"/>
    <property type="match status" value="1"/>
</dbReference>